<name>A0A2K8NYG4_9MOLU</name>
<dbReference type="AlphaFoldDB" id="A0A2K8NYG4"/>
<evidence type="ECO:0000313" key="2">
    <source>
        <dbReference type="Proteomes" id="UP000231896"/>
    </source>
</evidence>
<dbReference type="KEGG" id="eml:EMELA_v1c02180"/>
<proteinExistence type="predicted"/>
<dbReference type="RefSeq" id="WP_028124616.1">
    <property type="nucleotide sequence ID" value="NZ_CP024964.1"/>
</dbReference>
<dbReference type="OrthoDB" id="10003690at2"/>
<dbReference type="Proteomes" id="UP000231896">
    <property type="component" value="Chromosome"/>
</dbReference>
<sequence>MNNFQKITFSNKNQLYFCLKYFNFKEMDKTYINNYKKDFKKMLEKIVDLHGSPANEIIITNKLILEKATSCKEKAIAKLGDKVFNEKFNGKIYDFFRGNHPLRVFGVLDSSNNCFYLLEFDPIHTSR</sequence>
<organism evidence="1 2">
    <name type="scientific">Mesoplasma melaleucae</name>
    <dbReference type="NCBI Taxonomy" id="81459"/>
    <lineage>
        <taxon>Bacteria</taxon>
        <taxon>Bacillati</taxon>
        <taxon>Mycoplasmatota</taxon>
        <taxon>Mollicutes</taxon>
        <taxon>Entomoplasmatales</taxon>
        <taxon>Entomoplasmataceae</taxon>
        <taxon>Mesoplasma</taxon>
    </lineage>
</organism>
<protein>
    <submittedName>
        <fullName evidence="1">Uncharacterized protein</fullName>
    </submittedName>
</protein>
<gene>
    <name evidence="1" type="ORF">EMELA_v1c02180</name>
</gene>
<accession>A0A2K8NYG4</accession>
<keyword evidence="2" id="KW-1185">Reference proteome</keyword>
<dbReference type="EMBL" id="CP024964">
    <property type="protein sequence ID" value="ATZ17791.1"/>
    <property type="molecule type" value="Genomic_DNA"/>
</dbReference>
<evidence type="ECO:0000313" key="1">
    <source>
        <dbReference type="EMBL" id="ATZ17791.1"/>
    </source>
</evidence>
<reference evidence="1 2" key="1">
    <citation type="submission" date="2017-11" db="EMBL/GenBank/DDBJ databases">
        <title>Genome sequence of Entomoplasma melaleucae M1 (ATCC 49191).</title>
        <authorList>
            <person name="Lo W.-S."/>
            <person name="Gasparich G.E."/>
            <person name="Kuo C.-H."/>
        </authorList>
    </citation>
    <scope>NUCLEOTIDE SEQUENCE [LARGE SCALE GENOMIC DNA]</scope>
    <source>
        <strain evidence="1 2">M1</strain>
    </source>
</reference>
<dbReference type="STRING" id="1408435.GCA_000685885_01499"/>